<evidence type="ECO:0000313" key="12">
    <source>
        <dbReference type="EMBL" id="KAF2230568.1"/>
    </source>
</evidence>
<dbReference type="Pfam" id="PF06102">
    <property type="entry name" value="RRP36"/>
    <property type="match status" value="1"/>
</dbReference>
<feature type="region of interest" description="Disordered" evidence="11">
    <location>
        <begin position="244"/>
        <end position="274"/>
    </location>
</feature>
<feature type="region of interest" description="Disordered" evidence="11">
    <location>
        <begin position="289"/>
        <end position="366"/>
    </location>
</feature>
<dbReference type="Proteomes" id="UP000800092">
    <property type="component" value="Unassembled WGS sequence"/>
</dbReference>
<dbReference type="OrthoDB" id="448446at2759"/>
<evidence type="ECO:0000256" key="2">
    <source>
        <dbReference type="ARBA" id="ARBA00009418"/>
    </source>
</evidence>
<evidence type="ECO:0000256" key="11">
    <source>
        <dbReference type="SAM" id="MobiDB-lite"/>
    </source>
</evidence>
<feature type="compositionally biased region" description="Basic and acidic residues" evidence="11">
    <location>
        <begin position="147"/>
        <end position="159"/>
    </location>
</feature>
<comment type="similarity">
    <text evidence="2 10">Belongs to the RRP36 family.</text>
</comment>
<dbReference type="GO" id="GO:0005730">
    <property type="term" value="C:nucleolus"/>
    <property type="evidence" value="ECO:0007669"/>
    <property type="project" value="UniProtKB-SubCell"/>
</dbReference>
<evidence type="ECO:0000256" key="7">
    <source>
        <dbReference type="ARBA" id="ARBA00023242"/>
    </source>
</evidence>
<dbReference type="InterPro" id="IPR009292">
    <property type="entry name" value="RRP36"/>
</dbReference>
<keyword evidence="6" id="KW-0175">Coiled coil</keyword>
<dbReference type="GO" id="GO:0000462">
    <property type="term" value="P:maturation of SSU-rRNA from tricistronic rRNA transcript (SSU-rRNA, 5.8S rRNA, LSU-rRNA)"/>
    <property type="evidence" value="ECO:0007669"/>
    <property type="project" value="TreeGrafter"/>
</dbReference>
<feature type="compositionally biased region" description="Basic and acidic residues" evidence="11">
    <location>
        <begin position="244"/>
        <end position="257"/>
    </location>
</feature>
<feature type="compositionally biased region" description="Basic and acidic residues" evidence="11">
    <location>
        <begin position="27"/>
        <end position="50"/>
    </location>
</feature>
<evidence type="ECO:0000313" key="13">
    <source>
        <dbReference type="Proteomes" id="UP000800092"/>
    </source>
</evidence>
<dbReference type="PANTHER" id="PTHR21738">
    <property type="entry name" value="RIBOSOMAL RNA PROCESSING PROTEIN 36 HOMOLOG"/>
    <property type="match status" value="1"/>
</dbReference>
<evidence type="ECO:0000256" key="8">
    <source>
        <dbReference type="ARBA" id="ARBA00023274"/>
    </source>
</evidence>
<keyword evidence="8 10" id="KW-0687">Ribonucleoprotein</keyword>
<reference evidence="12" key="1">
    <citation type="journal article" date="2020" name="Stud. Mycol.">
        <title>101 Dothideomycetes genomes: a test case for predicting lifestyles and emergence of pathogens.</title>
        <authorList>
            <person name="Haridas S."/>
            <person name="Albert R."/>
            <person name="Binder M."/>
            <person name="Bloem J."/>
            <person name="Labutti K."/>
            <person name="Salamov A."/>
            <person name="Andreopoulos B."/>
            <person name="Baker S."/>
            <person name="Barry K."/>
            <person name="Bills G."/>
            <person name="Bluhm B."/>
            <person name="Cannon C."/>
            <person name="Castanera R."/>
            <person name="Culley D."/>
            <person name="Daum C."/>
            <person name="Ezra D."/>
            <person name="Gonzalez J."/>
            <person name="Henrissat B."/>
            <person name="Kuo A."/>
            <person name="Liang C."/>
            <person name="Lipzen A."/>
            <person name="Lutzoni F."/>
            <person name="Magnuson J."/>
            <person name="Mondo S."/>
            <person name="Nolan M."/>
            <person name="Ohm R."/>
            <person name="Pangilinan J."/>
            <person name="Park H.-J."/>
            <person name="Ramirez L."/>
            <person name="Alfaro M."/>
            <person name="Sun H."/>
            <person name="Tritt A."/>
            <person name="Yoshinaga Y."/>
            <person name="Zwiers L.-H."/>
            <person name="Turgeon B."/>
            <person name="Goodwin S."/>
            <person name="Spatafora J."/>
            <person name="Crous P."/>
            <person name="Grigoriev I."/>
        </authorList>
    </citation>
    <scope>NUCLEOTIDE SEQUENCE</scope>
    <source>
        <strain evidence="12">Tuck. ex Michener</strain>
    </source>
</reference>
<dbReference type="PANTHER" id="PTHR21738:SF0">
    <property type="entry name" value="RIBOSOMAL RNA PROCESSING PROTEIN 36 HOMOLOG"/>
    <property type="match status" value="1"/>
</dbReference>
<accession>A0A6A6GY94</accession>
<dbReference type="GO" id="GO:0030686">
    <property type="term" value="C:90S preribosome"/>
    <property type="evidence" value="ECO:0007669"/>
    <property type="project" value="TreeGrafter"/>
</dbReference>
<keyword evidence="4 10" id="KW-0690">Ribosome biogenesis</keyword>
<keyword evidence="13" id="KW-1185">Reference proteome</keyword>
<evidence type="ECO:0000256" key="4">
    <source>
        <dbReference type="ARBA" id="ARBA00022517"/>
    </source>
</evidence>
<comment type="function">
    <text evidence="9 10">Component of the 90S pre-ribosome involved in the maturation of rRNAs. Required for early cleavages of the pre-RNAs in the 40S ribosomal subunit maturation pathway.</text>
</comment>
<proteinExistence type="inferred from homology"/>
<evidence type="ECO:0000256" key="10">
    <source>
        <dbReference type="RuleBase" id="RU368027"/>
    </source>
</evidence>
<keyword evidence="7 10" id="KW-0539">Nucleus</keyword>
<feature type="region of interest" description="Disordered" evidence="11">
    <location>
        <begin position="1"/>
        <end position="69"/>
    </location>
</feature>
<evidence type="ECO:0000256" key="3">
    <source>
        <dbReference type="ARBA" id="ARBA00011167"/>
    </source>
</evidence>
<protein>
    <recommendedName>
        <fullName evidence="10">rRNA biogenesis protein RRP36</fullName>
    </recommendedName>
</protein>
<feature type="compositionally biased region" description="Basic and acidic residues" evidence="11">
    <location>
        <begin position="289"/>
        <end position="310"/>
    </location>
</feature>
<feature type="compositionally biased region" description="Basic and acidic residues" evidence="11">
    <location>
        <begin position="110"/>
        <end position="125"/>
    </location>
</feature>
<evidence type="ECO:0000256" key="9">
    <source>
        <dbReference type="ARBA" id="ARBA00025053"/>
    </source>
</evidence>
<sequence length="366" mass="42379">MAQLHDSDDDAHPEEPRLGSRHALASSDHHRIDPNFEEYRYDEGAEDEFKPTYPAANEENWSDNDSGLDRTVQHQLDGITFGALARAHQTLQGSPARKRKREWELEDDHEEKMKALRDRLQDMKNSKSKKPSSVLTENVGRLNPRPKGSDHIERSDKKSTSPSFVDEAADLAVSRSSKHAPAVQSSKRPVPRSRNVVTVSSSKGKALDPRFSTLSGPASDLTKLRWRYAFLDDYRRTEMEELRDAIGSDKKESDGQRQRKKGLAQVDEETRGRLKTELGRMENRARAEIEKERQERVTREWKRKEREKVQHGKKPYYLKNSEKRKLALADRFENLKGKEREKAMRKKSKKQGEREKRNMPMARRVA</sequence>
<evidence type="ECO:0000256" key="1">
    <source>
        <dbReference type="ARBA" id="ARBA00004604"/>
    </source>
</evidence>
<dbReference type="EMBL" id="ML991839">
    <property type="protein sequence ID" value="KAF2230568.1"/>
    <property type="molecule type" value="Genomic_DNA"/>
</dbReference>
<name>A0A6A6GY94_VIRVR</name>
<dbReference type="AlphaFoldDB" id="A0A6A6GY94"/>
<keyword evidence="5 10" id="KW-0698">rRNA processing</keyword>
<comment type="subunit">
    <text evidence="3 10">Associates with 90S and pre-40S pre-ribosomal particles.</text>
</comment>
<evidence type="ECO:0000256" key="6">
    <source>
        <dbReference type="ARBA" id="ARBA00023054"/>
    </source>
</evidence>
<organism evidence="12 13">
    <name type="scientific">Viridothelium virens</name>
    <name type="common">Speckled blister lichen</name>
    <name type="synonym">Trypethelium virens</name>
    <dbReference type="NCBI Taxonomy" id="1048519"/>
    <lineage>
        <taxon>Eukaryota</taxon>
        <taxon>Fungi</taxon>
        <taxon>Dikarya</taxon>
        <taxon>Ascomycota</taxon>
        <taxon>Pezizomycotina</taxon>
        <taxon>Dothideomycetes</taxon>
        <taxon>Dothideomycetes incertae sedis</taxon>
        <taxon>Trypetheliales</taxon>
        <taxon>Trypetheliaceae</taxon>
        <taxon>Viridothelium</taxon>
    </lineage>
</organism>
<feature type="region of interest" description="Disordered" evidence="11">
    <location>
        <begin position="88"/>
        <end position="218"/>
    </location>
</feature>
<evidence type="ECO:0000256" key="5">
    <source>
        <dbReference type="ARBA" id="ARBA00022552"/>
    </source>
</evidence>
<gene>
    <name evidence="12" type="ORF">EV356DRAFT_453615</name>
</gene>
<feature type="compositionally biased region" description="Basic and acidic residues" evidence="11">
    <location>
        <begin position="320"/>
        <end position="342"/>
    </location>
</feature>
<comment type="subcellular location">
    <subcellularLocation>
        <location evidence="1 10">Nucleus</location>
        <location evidence="1 10">Nucleolus</location>
    </subcellularLocation>
</comment>